<dbReference type="PANTHER" id="PTHR32114">
    <property type="entry name" value="ABC TRANSPORTER ABCH.3"/>
    <property type="match status" value="1"/>
</dbReference>
<dbReference type="InterPro" id="IPR017599">
    <property type="entry name" value="DNA_S_DndD"/>
</dbReference>
<keyword evidence="7" id="KW-1185">Reference proteome</keyword>
<gene>
    <name evidence="6" type="primary">dndD</name>
    <name evidence="6" type="ORF">MUG84_20900</name>
</gene>
<comment type="caution">
    <text evidence="6">The sequence shown here is derived from an EMBL/GenBank/DDBJ whole genome shotgun (WGS) entry which is preliminary data.</text>
</comment>
<dbReference type="AlphaFoldDB" id="A0A9X2B420"/>
<dbReference type="RefSeq" id="WP_244728510.1">
    <property type="nucleotide sequence ID" value="NZ_JALIRP010000009.1"/>
</dbReference>
<evidence type="ECO:0000259" key="5">
    <source>
        <dbReference type="Pfam" id="PF13476"/>
    </source>
</evidence>
<evidence type="ECO:0000256" key="2">
    <source>
        <dbReference type="ARBA" id="ARBA00011322"/>
    </source>
</evidence>
<dbReference type="Proteomes" id="UP001139347">
    <property type="component" value="Unassembled WGS sequence"/>
</dbReference>
<dbReference type="GO" id="GO:0006302">
    <property type="term" value="P:double-strand break repair"/>
    <property type="evidence" value="ECO:0007669"/>
    <property type="project" value="InterPro"/>
</dbReference>
<dbReference type="SUPFAM" id="SSF52540">
    <property type="entry name" value="P-loop containing nucleoside triphosphate hydrolases"/>
    <property type="match status" value="1"/>
</dbReference>
<name>A0A9X2B420_9BACL</name>
<dbReference type="EMBL" id="JALIRP010000009">
    <property type="protein sequence ID" value="MCJ8014174.1"/>
    <property type="molecule type" value="Genomic_DNA"/>
</dbReference>
<dbReference type="Pfam" id="PF13476">
    <property type="entry name" value="AAA_23"/>
    <property type="match status" value="1"/>
</dbReference>
<evidence type="ECO:0000256" key="3">
    <source>
        <dbReference type="ARBA" id="ARBA00013368"/>
    </source>
</evidence>
<evidence type="ECO:0000256" key="4">
    <source>
        <dbReference type="SAM" id="Coils"/>
    </source>
</evidence>
<protein>
    <recommendedName>
        <fullName evidence="3">Nuclease SbcCD subunit C</fullName>
    </recommendedName>
</protein>
<keyword evidence="4" id="KW-0175">Coiled coil</keyword>
<feature type="domain" description="Rad50/SbcC-type AAA" evidence="5">
    <location>
        <begin position="5"/>
        <end position="241"/>
    </location>
</feature>
<feature type="coiled-coil region" evidence="4">
    <location>
        <begin position="456"/>
        <end position="483"/>
    </location>
</feature>
<sequence>MIIKKLVLNNYKTFYGHQELDLNIPDDSRNDNKNIILVGGLNGSGKTSILKAIHYSLFGQRGMTSIEYRRVFSNVINNTFFIEGGRECYINLIVEVDNQEEWELKTKWIFDHNKVQINETREITIRKPGARGGRTQLVNNIDTYNRFIDRTVPYHVAPFFIFDGEEIKEVILRQNSNEMKEAIQKLSGLETYRNLKIDLEESRAFLYKKMLSIKRTNSSQKVDNRKIATKLSELVEEINELSIKKNNELLKQKELQEKIMFLKKQREEKIKINFSSREVYVKKLTSSETRLQELEKSYIKEFIGSAVHILLKDQYLLLQQELKKEDKYRQQKIVKEASLIPYQNFISNLLNVEVMPPLSSMQKETLLRAGEKIWAELNQLNTETEELDIFHDLNNEQYRKLMSLPLMTPQHLTNIYNQIEKEKSLTTEYESEIRNAPDAVDIEQENIQIDNQTKSLGEVEMRLKSYTRKINTLSEEKTRLSKILTQSEIKAENHDNSQEQYERLAIIINLLDEYITKLTKLKANFIHEQFEIMLNQLFRKQNEFGKIEFDMNTYTIRLYNDKNQEISINDRSAGEMQIISSALVWALTKSSRYSLPMIIDTPLGRLDSYHRSYLINHYYKELSEQVIILSTDTEITEEYIKQIEDSTYKQFTLDYDQNRKYTLIKPGYFLPKGV</sequence>
<dbReference type="GO" id="GO:0016887">
    <property type="term" value="F:ATP hydrolysis activity"/>
    <property type="evidence" value="ECO:0007669"/>
    <property type="project" value="InterPro"/>
</dbReference>
<dbReference type="InterPro" id="IPR038729">
    <property type="entry name" value="Rad50/SbcC_AAA"/>
</dbReference>
<dbReference type="NCBIfam" id="TIGR03185">
    <property type="entry name" value="DNA_S_dndD"/>
    <property type="match status" value="1"/>
</dbReference>
<feature type="coiled-coil region" evidence="4">
    <location>
        <begin position="224"/>
        <end position="272"/>
    </location>
</feature>
<dbReference type="InterPro" id="IPR027417">
    <property type="entry name" value="P-loop_NTPase"/>
</dbReference>
<evidence type="ECO:0000313" key="7">
    <source>
        <dbReference type="Proteomes" id="UP001139347"/>
    </source>
</evidence>
<accession>A0A9X2B420</accession>
<comment type="subunit">
    <text evidence="2">Heterodimer of SbcC and SbcD.</text>
</comment>
<dbReference type="PANTHER" id="PTHR32114:SF2">
    <property type="entry name" value="ABC TRANSPORTER ABCH.3"/>
    <property type="match status" value="1"/>
</dbReference>
<evidence type="ECO:0000313" key="6">
    <source>
        <dbReference type="EMBL" id="MCJ8014174.1"/>
    </source>
</evidence>
<proteinExistence type="inferred from homology"/>
<dbReference type="Gene3D" id="3.40.50.300">
    <property type="entry name" value="P-loop containing nucleotide triphosphate hydrolases"/>
    <property type="match status" value="2"/>
</dbReference>
<comment type="similarity">
    <text evidence="1">Belongs to the SMC family. SbcC subfamily.</text>
</comment>
<evidence type="ECO:0000256" key="1">
    <source>
        <dbReference type="ARBA" id="ARBA00006930"/>
    </source>
</evidence>
<reference evidence="6" key="1">
    <citation type="submission" date="2022-04" db="EMBL/GenBank/DDBJ databases">
        <title>Paenibacillus mangrovi sp. nov., a novel endophytic bacterium isolated from bark of Kandelia candel.</title>
        <authorList>
            <person name="Tuo L."/>
        </authorList>
    </citation>
    <scope>NUCLEOTIDE SEQUENCE</scope>
    <source>
        <strain evidence="6">KQZ6P-2</strain>
    </source>
</reference>
<organism evidence="6 7">
    <name type="scientific">Paenibacillus mangrovi</name>
    <dbReference type="NCBI Taxonomy" id="2931978"/>
    <lineage>
        <taxon>Bacteria</taxon>
        <taxon>Bacillati</taxon>
        <taxon>Bacillota</taxon>
        <taxon>Bacilli</taxon>
        <taxon>Bacillales</taxon>
        <taxon>Paenibacillaceae</taxon>
        <taxon>Paenibacillus</taxon>
    </lineage>
</organism>